<dbReference type="EMBL" id="CP116221">
    <property type="protein sequence ID" value="WCO01743.1"/>
    <property type="molecule type" value="Genomic_DNA"/>
</dbReference>
<dbReference type="Pfam" id="PF13884">
    <property type="entry name" value="Peptidase_S74"/>
    <property type="match status" value="1"/>
</dbReference>
<organism evidence="3 4">
    <name type="scientific">Psychroserpens ponticola</name>
    <dbReference type="NCBI Taxonomy" id="2932268"/>
    <lineage>
        <taxon>Bacteria</taxon>
        <taxon>Pseudomonadati</taxon>
        <taxon>Bacteroidota</taxon>
        <taxon>Flavobacteriia</taxon>
        <taxon>Flavobacteriales</taxon>
        <taxon>Flavobacteriaceae</taxon>
        <taxon>Psychroserpens</taxon>
    </lineage>
</organism>
<dbReference type="PROSITE" id="PS51688">
    <property type="entry name" value="ICA"/>
    <property type="match status" value="1"/>
</dbReference>
<dbReference type="SUPFAM" id="SSF101967">
    <property type="entry name" value="Adhesin YadA, collagen-binding domain"/>
    <property type="match status" value="1"/>
</dbReference>
<dbReference type="InterPro" id="IPR030392">
    <property type="entry name" value="S74_ICA"/>
</dbReference>
<dbReference type="Pfam" id="PF05658">
    <property type="entry name" value="YadA_head"/>
    <property type="match status" value="3"/>
</dbReference>
<evidence type="ECO:0000313" key="3">
    <source>
        <dbReference type="EMBL" id="WCO01743.1"/>
    </source>
</evidence>
<reference evidence="3 4" key="1">
    <citation type="submission" date="2023-01" db="EMBL/GenBank/DDBJ databases">
        <title>Psychroserpens ponticola sp. nov., isolated from seawater.</title>
        <authorList>
            <person name="Kristyanto S."/>
            <person name="Jung J."/>
            <person name="Kim J.M."/>
            <person name="Jeon C.O."/>
        </authorList>
    </citation>
    <scope>NUCLEOTIDE SEQUENCE [LARGE SCALE GENOMIC DNA]</scope>
    <source>
        <strain evidence="3 4">MSW6</strain>
    </source>
</reference>
<evidence type="ECO:0000259" key="2">
    <source>
        <dbReference type="PROSITE" id="PS51688"/>
    </source>
</evidence>
<dbReference type="Proteomes" id="UP001202717">
    <property type="component" value="Chromosome"/>
</dbReference>
<dbReference type="Gene3D" id="2.150.10.10">
    <property type="entry name" value="Serralysin-like metalloprotease, C-terminal"/>
    <property type="match status" value="1"/>
</dbReference>
<dbReference type="InterPro" id="IPR011049">
    <property type="entry name" value="Serralysin-like_metalloprot_C"/>
</dbReference>
<keyword evidence="1" id="KW-0732">Signal</keyword>
<dbReference type="RefSeq" id="WP_249992689.1">
    <property type="nucleotide sequence ID" value="NZ_CP116221.1"/>
</dbReference>
<gene>
    <name evidence="3" type="ORF">MUN68_016990</name>
</gene>
<evidence type="ECO:0000256" key="1">
    <source>
        <dbReference type="SAM" id="SignalP"/>
    </source>
</evidence>
<name>A0ABY7RXI4_9FLAO</name>
<dbReference type="InterPro" id="IPR008640">
    <property type="entry name" value="Adhesin_Head_dom"/>
</dbReference>
<evidence type="ECO:0000313" key="4">
    <source>
        <dbReference type="Proteomes" id="UP001202717"/>
    </source>
</evidence>
<accession>A0ABY7RXI4</accession>
<keyword evidence="4" id="KW-1185">Reference proteome</keyword>
<feature type="domain" description="Peptidase S74" evidence="2">
    <location>
        <begin position="620"/>
        <end position="712"/>
    </location>
</feature>
<feature type="signal peptide" evidence="1">
    <location>
        <begin position="1"/>
        <end position="18"/>
    </location>
</feature>
<sequence length="735" mass="77702">MKTKLSLLALLVSTILFAQNGINYKAIIKDANGNVVANDLIQVQFSILQGVAQTNVYQETHTPTTDTNGLIILNIGEGTTPDDFNSINWSNDDHFLNVQVNIGSGLVDLGTTSFGTVPYAMHTLNPQGLEAINEGNGVGWRIATGADEDYYGDIGAQAVDLSFQGFSSNRGATGLYSFASGAATIANAPYSVVFGEGSNSLGRSSFSLGRYATASGDYSTAMGESTQASGSYSFAIGNDTEASGNYSTAIGLANEALADFAHTIGRGLITDSYSSFIIGHYNLNYGGLNSAEWIPYDPLFVIGNGFNDSNRSNALIVYKNGSMNINSSTNGLRINSNGSDGIRILGDNDNGILVTSANQYGGSFIGDSAAIFAEANINANPDIILGGDSGGNTMDDGIIASDPSLDGSDIYLRSNDAVVIELDHDASSTNSSFQVHDSSGDAVFQVFESGNHIIDSEVIGLNIISEYIGLYIPNSGNEAIFINNPGSNGIQISSPTNAGVVITSPGNSGLYVVNAGDFGADIEGDTAGLAVSSSTSSNPDIILRGNSSANTSDDGIIASDPNYSGSDIYLRSNDAVVIELDHDASTANSSFQVHDSAGNVAFRVYEDGNANLAGNLTQFSDRRLKQDIADLHYGLNEILQLQPKAYHWKKNKQEHKSLGLIAQDVQLIINEIVNTQNDESKTLGISYIELIPILINAIKEQQKIIDNEKSINSKQNSQLEALLSRIEILESNASN</sequence>
<proteinExistence type="predicted"/>
<dbReference type="CDD" id="cd12820">
    <property type="entry name" value="LbR_YadA-like"/>
    <property type="match status" value="1"/>
</dbReference>
<feature type="chain" id="PRO_5047076912" evidence="1">
    <location>
        <begin position="19"/>
        <end position="735"/>
    </location>
</feature>
<protein>
    <submittedName>
        <fullName evidence="3">Tail fiber domain-containing protein</fullName>
    </submittedName>
</protein>